<organism evidence="1 2">
    <name type="scientific">Candidatus Thalassospirochaeta sargassi</name>
    <dbReference type="NCBI Taxonomy" id="3119039"/>
    <lineage>
        <taxon>Bacteria</taxon>
        <taxon>Pseudomonadati</taxon>
        <taxon>Spirochaetota</taxon>
        <taxon>Spirochaetia</taxon>
        <taxon>Spirochaetales</taxon>
        <taxon>Spirochaetaceae</taxon>
        <taxon>Candidatus Thalassospirochaeta</taxon>
    </lineage>
</organism>
<proteinExistence type="predicted"/>
<reference evidence="1 2" key="1">
    <citation type="submission" date="2022-12" db="EMBL/GenBank/DDBJ databases">
        <title>Metagenome assembled genome from gulf of manar.</title>
        <authorList>
            <person name="Kohli P."/>
            <person name="Pk S."/>
            <person name="Venkata Ramana C."/>
            <person name="Sasikala C."/>
        </authorList>
    </citation>
    <scope>NUCLEOTIDE SEQUENCE [LARGE SCALE GENOMIC DNA]</scope>
    <source>
        <strain evidence="1">JB008</strain>
    </source>
</reference>
<accession>A0AAJ1IE75</accession>
<gene>
    <name evidence="1" type="ORF">PQJ61_03480</name>
</gene>
<dbReference type="EMBL" id="JAQQAL010000010">
    <property type="protein sequence ID" value="MDC7225810.1"/>
    <property type="molecule type" value="Genomic_DNA"/>
</dbReference>
<protein>
    <submittedName>
        <fullName evidence="1">Uncharacterized protein</fullName>
    </submittedName>
</protein>
<dbReference type="AlphaFoldDB" id="A0AAJ1IE75"/>
<dbReference type="Proteomes" id="UP001221217">
    <property type="component" value="Unassembled WGS sequence"/>
</dbReference>
<evidence type="ECO:0000313" key="1">
    <source>
        <dbReference type="EMBL" id="MDC7225810.1"/>
    </source>
</evidence>
<comment type="caution">
    <text evidence="1">The sequence shown here is derived from an EMBL/GenBank/DDBJ whole genome shotgun (WGS) entry which is preliminary data.</text>
</comment>
<evidence type="ECO:0000313" key="2">
    <source>
        <dbReference type="Proteomes" id="UP001221217"/>
    </source>
</evidence>
<name>A0AAJ1IE75_9SPIO</name>
<sequence>MNDTAILEKPEISTSVGMLIPTVTHEEDGRKKNDEIRYFSTGELRSVPLEGSAEIMTSAGTFPAELVTFYKSGNLKRIFPLNGRISAYWTEEDEYSLAETLEIQSPSGEVKTKPIYIQFYETGELQSVALWPGETIEIETPAGLINVRKGITFHKNGTIASCEPADEISVKTVIGDIFVYDPDPDGIKAESSTLAFTDEGEISCVSTVSNRVIVNKGMSSKAVYSPYIISSYCGGEYTVVPLKIDLENGKISCMNMSGTFKAGNTWSPVNIEMFSHNINLNKKLCSF</sequence>